<reference evidence="2" key="1">
    <citation type="submission" date="2018-05" db="EMBL/GenBank/DDBJ databases">
        <authorList>
            <person name="Lanie J.A."/>
            <person name="Ng W.-L."/>
            <person name="Kazmierczak K.M."/>
            <person name="Andrzejewski T.M."/>
            <person name="Davidsen T.M."/>
            <person name="Wayne K.J."/>
            <person name="Tettelin H."/>
            <person name="Glass J.I."/>
            <person name="Rusch D."/>
            <person name="Podicherti R."/>
            <person name="Tsui H.-C.T."/>
            <person name="Winkler M.E."/>
        </authorList>
    </citation>
    <scope>NUCLEOTIDE SEQUENCE</scope>
</reference>
<name>A0A382Y4M4_9ZZZZ</name>
<proteinExistence type="predicted"/>
<keyword evidence="1" id="KW-0472">Membrane</keyword>
<gene>
    <name evidence="2" type="ORF">METZ01_LOCUS430595</name>
</gene>
<evidence type="ECO:0000313" key="2">
    <source>
        <dbReference type="EMBL" id="SVD77741.1"/>
    </source>
</evidence>
<accession>A0A382Y4M4</accession>
<keyword evidence="1" id="KW-0812">Transmembrane</keyword>
<dbReference type="EMBL" id="UINC01172593">
    <property type="protein sequence ID" value="SVD77741.1"/>
    <property type="molecule type" value="Genomic_DNA"/>
</dbReference>
<evidence type="ECO:0000256" key="1">
    <source>
        <dbReference type="SAM" id="Phobius"/>
    </source>
</evidence>
<protein>
    <submittedName>
        <fullName evidence="2">Uncharacterized protein</fullName>
    </submittedName>
</protein>
<organism evidence="2">
    <name type="scientific">marine metagenome</name>
    <dbReference type="NCBI Taxonomy" id="408172"/>
    <lineage>
        <taxon>unclassified sequences</taxon>
        <taxon>metagenomes</taxon>
        <taxon>ecological metagenomes</taxon>
    </lineage>
</organism>
<keyword evidence="1" id="KW-1133">Transmembrane helix</keyword>
<feature type="transmembrane region" description="Helical" evidence="1">
    <location>
        <begin position="43"/>
        <end position="62"/>
    </location>
</feature>
<dbReference type="AlphaFoldDB" id="A0A382Y4M4"/>
<sequence>MKMTRWLLLIILTLFQDSYVRIGTVLGLAAGYGSLQVIGGELWVNMSAYGFIGWGFGAYLGYLRSHNTPESRPPKLKVYQGGR</sequence>